<gene>
    <name evidence="1" type="ORF">OXX778_LOCUS9638</name>
</gene>
<proteinExistence type="predicted"/>
<name>A0A813X598_9BILA</name>
<dbReference type="AlphaFoldDB" id="A0A813X598"/>
<dbReference type="EMBL" id="CAJNOC010001440">
    <property type="protein sequence ID" value="CAF0865091.1"/>
    <property type="molecule type" value="Genomic_DNA"/>
</dbReference>
<evidence type="ECO:0000313" key="1">
    <source>
        <dbReference type="EMBL" id="CAF0865091.1"/>
    </source>
</evidence>
<sequence>MNEILVKESFKIDIIKHPELDFNSQRFLAEKIKMFIKKVDSKYYGPFTTLFQSSGFGKTRACLSLVNENFYVVYCCLRNSFSTGYPPRSSLARFFEKNWVNERILIRNFKSYINLFIDLIKKEKIDCSDFFNKYSHESHDILPKLMEEKLKSTDADSEFSYYAGKNPIVFIFDESLLMLGKSLEYDYFILRKVLSELQGNLFVLFLDTFTNPFESNLSTFSDFSKGIYKIEKLLFEPIYLLPNWDLFVNYSDIENIYDTVKFENICCFGRVLWGSWIFTKISSFEKFEYVSNEEILNLAISKLIGGRSFKKIVLDENECLAIASSRIGTIRLKNNSSKQELVAKHLAICTFVNFEKNIFEIEYPSEPILALAAASLMDEIGLEKILDKLIEMIEFSLIDIGEKGVVIAKLILIQTIDKITSKKYSKITKYLNLTRVGEFLQELYGKCQTNCGSFENGWNCMNKEKFETFVCPIKIIKTQLRNPIELLNGFINFNHFTKPNCPLSKASLRNSLKRCAAIECKSMQPGIDLVIPVCLESKSLTSFSVIAIKVTLTNEPYRPDYIVEAIGATISSNFDLEKPYVILYNQLGEFKRKNYLNQKFNYPEGDIDQKQAIIYSEGLSEDTFPNLGEMLIQKLIKISNSAEKLLKDKNDKKLNEIICFSIRE</sequence>
<protein>
    <submittedName>
        <fullName evidence="1">Uncharacterized protein</fullName>
    </submittedName>
</protein>
<dbReference type="OrthoDB" id="6484170at2759"/>
<comment type="caution">
    <text evidence="1">The sequence shown here is derived from an EMBL/GenBank/DDBJ whole genome shotgun (WGS) entry which is preliminary data.</text>
</comment>
<reference evidence="1" key="1">
    <citation type="submission" date="2021-02" db="EMBL/GenBank/DDBJ databases">
        <authorList>
            <person name="Nowell W R."/>
        </authorList>
    </citation>
    <scope>NUCLEOTIDE SEQUENCE</scope>
    <source>
        <strain evidence="1">Ploen Becks lab</strain>
    </source>
</reference>
<evidence type="ECO:0000313" key="2">
    <source>
        <dbReference type="Proteomes" id="UP000663879"/>
    </source>
</evidence>
<accession>A0A813X598</accession>
<keyword evidence="2" id="KW-1185">Reference proteome</keyword>
<dbReference type="Proteomes" id="UP000663879">
    <property type="component" value="Unassembled WGS sequence"/>
</dbReference>
<dbReference type="PANTHER" id="PTHR33266:SF1">
    <property type="entry name" value="F-BOX DOMAIN-CONTAINING PROTEIN"/>
    <property type="match status" value="1"/>
</dbReference>
<dbReference type="PANTHER" id="PTHR33266">
    <property type="entry name" value="CHROMOSOME 15, WHOLE GENOME SHOTGUN SEQUENCE"/>
    <property type="match status" value="1"/>
</dbReference>
<organism evidence="1 2">
    <name type="scientific">Brachionus calyciflorus</name>
    <dbReference type="NCBI Taxonomy" id="104777"/>
    <lineage>
        <taxon>Eukaryota</taxon>
        <taxon>Metazoa</taxon>
        <taxon>Spiralia</taxon>
        <taxon>Gnathifera</taxon>
        <taxon>Rotifera</taxon>
        <taxon>Eurotatoria</taxon>
        <taxon>Monogononta</taxon>
        <taxon>Pseudotrocha</taxon>
        <taxon>Ploima</taxon>
        <taxon>Brachionidae</taxon>
        <taxon>Brachionus</taxon>
    </lineage>
</organism>